<evidence type="ECO:0000313" key="3">
    <source>
        <dbReference type="Proteomes" id="UP001208567"/>
    </source>
</evidence>
<name>A0ABQ5N4Q4_9CLOT</name>
<dbReference type="RefSeq" id="WP_264849440.1">
    <property type="nucleotide sequence ID" value="NZ_BRXR01000001.1"/>
</dbReference>
<evidence type="ECO:0000259" key="1">
    <source>
        <dbReference type="Pfam" id="PF02698"/>
    </source>
</evidence>
<dbReference type="InterPro" id="IPR014729">
    <property type="entry name" value="Rossmann-like_a/b/a_fold"/>
</dbReference>
<protein>
    <recommendedName>
        <fullName evidence="1">DUF218 domain-containing protein</fullName>
    </recommendedName>
</protein>
<gene>
    <name evidence="2" type="ORF">bsdE14_15880</name>
</gene>
<dbReference type="Gene3D" id="3.40.50.620">
    <property type="entry name" value="HUPs"/>
    <property type="match status" value="1"/>
</dbReference>
<organism evidence="2 3">
    <name type="scientific">Clostridium omnivorum</name>
    <dbReference type="NCBI Taxonomy" id="1604902"/>
    <lineage>
        <taxon>Bacteria</taxon>
        <taxon>Bacillati</taxon>
        <taxon>Bacillota</taxon>
        <taxon>Clostridia</taxon>
        <taxon>Eubacteriales</taxon>
        <taxon>Clostridiaceae</taxon>
        <taxon>Clostridium</taxon>
    </lineage>
</organism>
<dbReference type="InterPro" id="IPR003848">
    <property type="entry name" value="DUF218"/>
</dbReference>
<reference evidence="2 3" key="1">
    <citation type="journal article" date="2024" name="Int. J. Syst. Evol. Microbiol.">
        <title>Clostridium omnivorum sp. nov., isolated from anoxic soil under the treatment of reductive soil disinfestation.</title>
        <authorList>
            <person name="Ueki A."/>
            <person name="Tonouchi A."/>
            <person name="Kaku N."/>
            <person name="Honma S."/>
            <person name="Ueki K."/>
        </authorList>
    </citation>
    <scope>NUCLEOTIDE SEQUENCE [LARGE SCALE GENOMIC DNA]</scope>
    <source>
        <strain evidence="2 3">E14</strain>
    </source>
</reference>
<comment type="caution">
    <text evidence="2">The sequence shown here is derived from an EMBL/GenBank/DDBJ whole genome shotgun (WGS) entry which is preliminary data.</text>
</comment>
<feature type="domain" description="DUF218" evidence="1">
    <location>
        <begin position="21"/>
        <end position="149"/>
    </location>
</feature>
<dbReference type="Proteomes" id="UP001208567">
    <property type="component" value="Unassembled WGS sequence"/>
</dbReference>
<dbReference type="EMBL" id="BRXR01000001">
    <property type="protein sequence ID" value="GLC30178.1"/>
    <property type="molecule type" value="Genomic_DNA"/>
</dbReference>
<proteinExistence type="predicted"/>
<evidence type="ECO:0000313" key="2">
    <source>
        <dbReference type="EMBL" id="GLC30178.1"/>
    </source>
</evidence>
<dbReference type="PANTHER" id="PTHR30336:SF4">
    <property type="entry name" value="ENVELOPE BIOGENESIS FACTOR ELYC"/>
    <property type="match status" value="1"/>
</dbReference>
<keyword evidence="3" id="KW-1185">Reference proteome</keyword>
<dbReference type="PANTHER" id="PTHR30336">
    <property type="entry name" value="INNER MEMBRANE PROTEIN, PROBABLE PERMEASE"/>
    <property type="match status" value="1"/>
</dbReference>
<dbReference type="Pfam" id="PF02698">
    <property type="entry name" value="DUF218"/>
    <property type="match status" value="1"/>
</dbReference>
<dbReference type="CDD" id="cd06259">
    <property type="entry name" value="YdcF-like"/>
    <property type="match status" value="1"/>
</dbReference>
<sequence length="204" mass="23317">MKIIDDISNFIFIEDMPQKADIIFIPGGSYPEIAEEAARLWHEGYSNIILPSGKYSVKRGYFPGALSKAAEYNEKYNTEWEFLKAVLVKNGVDEKAVLREDEAQYTYENALLSRKITDNHNLEIKKAIISCKSFHARRCLMYYQIAYPQTEFIICPSGVNGITKANWFNSEEGIDKVMGEVSRCGSQFKDIFMSAFRDGTIKTF</sequence>
<accession>A0ABQ5N4Q4</accession>
<dbReference type="InterPro" id="IPR051599">
    <property type="entry name" value="Cell_Envelope_Assoc"/>
</dbReference>